<dbReference type="PANTHER" id="PTHR32114:SF2">
    <property type="entry name" value="ABC TRANSPORTER ABCH.3"/>
    <property type="match status" value="1"/>
</dbReference>
<dbReference type="EMBL" id="JBHRVQ010000001">
    <property type="protein sequence ID" value="MFC3388109.1"/>
    <property type="molecule type" value="Genomic_DNA"/>
</dbReference>
<dbReference type="Gene3D" id="1.10.287.1490">
    <property type="match status" value="2"/>
</dbReference>
<dbReference type="Proteomes" id="UP001595637">
    <property type="component" value="Unassembled WGS sequence"/>
</dbReference>
<dbReference type="Pfam" id="PF13476">
    <property type="entry name" value="AAA_23"/>
    <property type="match status" value="1"/>
</dbReference>
<dbReference type="RefSeq" id="WP_380653072.1">
    <property type="nucleotide sequence ID" value="NZ_JBHRVQ010000001.1"/>
</dbReference>
<comment type="caution">
    <text evidence="6">The sequence shown here is derived from an EMBL/GenBank/DDBJ whole genome shotgun (WGS) entry which is preliminary data.</text>
</comment>
<evidence type="ECO:0000313" key="7">
    <source>
        <dbReference type="Proteomes" id="UP001595637"/>
    </source>
</evidence>
<feature type="coiled-coil region" evidence="4">
    <location>
        <begin position="316"/>
        <end position="350"/>
    </location>
</feature>
<reference evidence="7" key="1">
    <citation type="journal article" date="2019" name="Int. J. Syst. Evol. Microbiol.">
        <title>The Global Catalogue of Microorganisms (GCM) 10K type strain sequencing project: providing services to taxonomists for standard genome sequencing and annotation.</title>
        <authorList>
            <consortium name="The Broad Institute Genomics Platform"/>
            <consortium name="The Broad Institute Genome Sequencing Center for Infectious Disease"/>
            <person name="Wu L."/>
            <person name="Ma J."/>
        </authorList>
    </citation>
    <scope>NUCLEOTIDE SEQUENCE [LARGE SCALE GENOMIC DNA]</scope>
    <source>
        <strain evidence="7">CCM 7756</strain>
    </source>
</reference>
<dbReference type="InterPro" id="IPR027417">
    <property type="entry name" value="P-loop_NTPase"/>
</dbReference>
<name>A0ABV7N3D6_9STAP</name>
<comment type="subunit">
    <text evidence="2">Heterodimer of SbcC and SbcD.</text>
</comment>
<evidence type="ECO:0000256" key="4">
    <source>
        <dbReference type="SAM" id="Coils"/>
    </source>
</evidence>
<gene>
    <name evidence="6" type="ORF">ACFOEO_05960</name>
</gene>
<sequence length="653" mass="75152">MKLKLYELTIKDFAGIKEESFQFDGKDAKIFGDNATGKTTTAVAINWLLFDKGLEGQKIDIVPKDEHNHHIHERVPTVSAVFDMDGNQIKLQRESHPNYEKVEGSTKKHYKNSRTNKQYIDDVPFAVTKYKTEINKIIDEEVFKLVTNPDAFPQLHWQDKRKMLFEIAGGVSDIQVIESSKELKPLLDIIGKREIEDHKKVIKEQLSRAKENLEHIPVKINTLNDQLQEESSNLKVDEVLQEIERLEGKLSVLEEKKSEARNGGATLDIKRQISDKQYEMDTLKRDIEGSSKDKKNGLQREVPFFESDIDIFKGQKQRTERDIEDLVTSKERALEEYRELKKERDAVEIQKFKADVDDTCPTCGQPLQKYKVQEAREHAEAEFNQKKSRKLEQLNQDLERKVNSGKSIAQSIEVNKSKIADLDGKISNTQQEIEKVQKQLEKVTGDDVRAEDDDRYKALQSDIEVLQAKLGDEEEAVKEWVADIEASVQKIQTDLGKQREALASHKATERLKGSIEEYHQEEERLLDLIEKLKYDQYLLDEFTKTKVNLITEKVNQMFDLARFKLFHQQVNGDIKETCEIMVDGVTYDGGLNNAARINVGLDIVETLSNHFNVEAPIFIDNSESVTQLKEVPAQQIQLIVSEQDDKLKLKTEL</sequence>
<keyword evidence="4" id="KW-0175">Coiled coil</keyword>
<evidence type="ECO:0000256" key="2">
    <source>
        <dbReference type="ARBA" id="ARBA00011322"/>
    </source>
</evidence>
<protein>
    <recommendedName>
        <fullName evidence="3">Nuclease SbcCD subunit C</fullName>
    </recommendedName>
</protein>
<evidence type="ECO:0000313" key="6">
    <source>
        <dbReference type="EMBL" id="MFC3388109.1"/>
    </source>
</evidence>
<feature type="domain" description="Rad50/SbcC-type AAA" evidence="5">
    <location>
        <begin position="7"/>
        <end position="247"/>
    </location>
</feature>
<feature type="coiled-coil region" evidence="4">
    <location>
        <begin position="381"/>
        <end position="483"/>
    </location>
</feature>
<feature type="coiled-coil region" evidence="4">
    <location>
        <begin position="192"/>
        <end position="263"/>
    </location>
</feature>
<dbReference type="InterPro" id="IPR038729">
    <property type="entry name" value="Rad50/SbcC_AAA"/>
</dbReference>
<evidence type="ECO:0000256" key="3">
    <source>
        <dbReference type="ARBA" id="ARBA00013368"/>
    </source>
</evidence>
<keyword evidence="7" id="KW-1185">Reference proteome</keyword>
<dbReference type="PANTHER" id="PTHR32114">
    <property type="entry name" value="ABC TRANSPORTER ABCH.3"/>
    <property type="match status" value="1"/>
</dbReference>
<comment type="similarity">
    <text evidence="1">Belongs to the SMC family. SbcC subfamily.</text>
</comment>
<dbReference type="SUPFAM" id="SSF75712">
    <property type="entry name" value="Rad50 coiled-coil Zn hook"/>
    <property type="match status" value="1"/>
</dbReference>
<organism evidence="6 7">
    <name type="scientific">Salinicoccus sesuvii</name>
    <dbReference type="NCBI Taxonomy" id="868281"/>
    <lineage>
        <taxon>Bacteria</taxon>
        <taxon>Bacillati</taxon>
        <taxon>Bacillota</taxon>
        <taxon>Bacilli</taxon>
        <taxon>Bacillales</taxon>
        <taxon>Staphylococcaceae</taxon>
        <taxon>Salinicoccus</taxon>
    </lineage>
</organism>
<dbReference type="SUPFAM" id="SSF52540">
    <property type="entry name" value="P-loop containing nucleoside triphosphate hydrolases"/>
    <property type="match status" value="1"/>
</dbReference>
<accession>A0ABV7N3D6</accession>
<dbReference type="Gene3D" id="3.40.50.300">
    <property type="entry name" value="P-loop containing nucleotide triphosphate hydrolases"/>
    <property type="match status" value="1"/>
</dbReference>
<evidence type="ECO:0000256" key="1">
    <source>
        <dbReference type="ARBA" id="ARBA00006930"/>
    </source>
</evidence>
<evidence type="ECO:0000259" key="5">
    <source>
        <dbReference type="Pfam" id="PF13476"/>
    </source>
</evidence>
<proteinExistence type="inferred from homology"/>